<dbReference type="GO" id="GO:0003697">
    <property type="term" value="F:single-stranded DNA binding"/>
    <property type="evidence" value="ECO:0007669"/>
    <property type="project" value="UniProtKB-ARBA"/>
</dbReference>
<evidence type="ECO:0000313" key="18">
    <source>
        <dbReference type="EMBL" id="TFY81866.1"/>
    </source>
</evidence>
<evidence type="ECO:0000256" key="2">
    <source>
        <dbReference type="ARBA" id="ARBA00004173"/>
    </source>
</evidence>
<dbReference type="EC" id="5.6.2.3" evidence="15"/>
<keyword evidence="19" id="KW-1185">Reference proteome</keyword>
<dbReference type="InterPro" id="IPR027417">
    <property type="entry name" value="P-loop_NTPase"/>
</dbReference>
<feature type="region of interest" description="Disordered" evidence="16">
    <location>
        <begin position="356"/>
        <end position="378"/>
    </location>
</feature>
<dbReference type="GO" id="GO:0005730">
    <property type="term" value="C:nucleolus"/>
    <property type="evidence" value="ECO:0007669"/>
    <property type="project" value="UniProtKB-SubCell"/>
</dbReference>
<keyword evidence="9" id="KW-0238">DNA-binding</keyword>
<evidence type="ECO:0000256" key="13">
    <source>
        <dbReference type="ARBA" id="ARBA00023235"/>
    </source>
</evidence>
<keyword evidence="10" id="KW-0496">Mitochondrion</keyword>
<dbReference type="GO" id="GO:0005524">
    <property type="term" value="F:ATP binding"/>
    <property type="evidence" value="ECO:0007669"/>
    <property type="project" value="UniProtKB-KW"/>
</dbReference>
<evidence type="ECO:0000256" key="6">
    <source>
        <dbReference type="ARBA" id="ARBA00022801"/>
    </source>
</evidence>
<comment type="similarity">
    <text evidence="15">Belongs to the helicase family.</text>
</comment>
<proteinExistence type="inferred from homology"/>
<dbReference type="SUPFAM" id="SSF52540">
    <property type="entry name" value="P-loop containing nucleoside triphosphate hydrolases"/>
    <property type="match status" value="2"/>
</dbReference>
<evidence type="ECO:0000256" key="4">
    <source>
        <dbReference type="ARBA" id="ARBA00022741"/>
    </source>
</evidence>
<keyword evidence="4 15" id="KW-0547">Nucleotide-binding</keyword>
<dbReference type="CDD" id="cd18037">
    <property type="entry name" value="DEXSc_Pif1_like"/>
    <property type="match status" value="1"/>
</dbReference>
<keyword evidence="13" id="KW-0413">Isomerase</keyword>
<dbReference type="Proteomes" id="UP000298061">
    <property type="component" value="Unassembled WGS sequence"/>
</dbReference>
<dbReference type="GO" id="GO:0000723">
    <property type="term" value="P:telomere maintenance"/>
    <property type="evidence" value="ECO:0007669"/>
    <property type="project" value="InterPro"/>
</dbReference>
<dbReference type="GO" id="GO:0006281">
    <property type="term" value="P:DNA repair"/>
    <property type="evidence" value="ECO:0007669"/>
    <property type="project" value="UniProtKB-KW"/>
</dbReference>
<dbReference type="Pfam" id="PF21530">
    <property type="entry name" value="Pif1_2B_dom"/>
    <property type="match status" value="1"/>
</dbReference>
<comment type="catalytic activity">
    <reaction evidence="15">
        <text>ATP + H2O = ADP + phosphate + H(+)</text>
        <dbReference type="Rhea" id="RHEA:13065"/>
        <dbReference type="ChEBI" id="CHEBI:15377"/>
        <dbReference type="ChEBI" id="CHEBI:15378"/>
        <dbReference type="ChEBI" id="CHEBI:30616"/>
        <dbReference type="ChEBI" id="CHEBI:43474"/>
        <dbReference type="ChEBI" id="CHEBI:456216"/>
        <dbReference type="EC" id="5.6.2.3"/>
    </reaction>
</comment>
<sequence length="451" mass="49449">MAKTQDVFLSDEQRKVLRMVVEEEKSVFFTGSAGTGKSLLLRAIIEALRKKHAKKGDCISVTASTGMAATNIGGMTIHAWGAIAPTVTDIDNLIKCIRTAKPALQRWKNTRVLIIDEVSMVDGHLFERLATLATRLRKKTTKPFGGIQLVVTGDFFQLPPVTKGNEVPFFAFESEAWKTCIQHTVVLNKVFRQKDNKFVDLLNELRHGSLSESTTAAFRALSRPLDSSPTSLPPTELYPLRHEVDRSNISRLAAIKTRIFAYTARDSGSAPLERRKTVLAGMVVPEKVNLKVGAQVMLVRNVDDRRGLVNGAVGCILGFYHALGSKAADGVVRDVAIGNDGKPIFCGGELVQSAATPEKENLKPSSSGKPVSTGGKAAEKISDEKYPLVEFLTGDGKVTVLVTRDEFRVEDNEGNVLARRVQVRFLFESRARTAVHAHIDTSYPRMGDLYT</sequence>
<accession>A0A4Z0A4A6</accession>
<evidence type="ECO:0000256" key="5">
    <source>
        <dbReference type="ARBA" id="ARBA00022763"/>
    </source>
</evidence>
<evidence type="ECO:0000256" key="9">
    <source>
        <dbReference type="ARBA" id="ARBA00023125"/>
    </source>
</evidence>
<evidence type="ECO:0000256" key="10">
    <source>
        <dbReference type="ARBA" id="ARBA00023128"/>
    </source>
</evidence>
<evidence type="ECO:0000256" key="1">
    <source>
        <dbReference type="ARBA" id="ARBA00001946"/>
    </source>
</evidence>
<dbReference type="EMBL" id="SFCI01000166">
    <property type="protein sequence ID" value="TFY81866.1"/>
    <property type="molecule type" value="Genomic_DNA"/>
</dbReference>
<dbReference type="GO" id="GO:0005739">
    <property type="term" value="C:mitochondrion"/>
    <property type="evidence" value="ECO:0007669"/>
    <property type="project" value="UniProtKB-SubCell"/>
</dbReference>
<dbReference type="Pfam" id="PF05970">
    <property type="entry name" value="PIF1"/>
    <property type="match status" value="1"/>
</dbReference>
<keyword evidence="8 15" id="KW-0067">ATP-binding</keyword>
<dbReference type="GO" id="GO:0006310">
    <property type="term" value="P:DNA recombination"/>
    <property type="evidence" value="ECO:0007669"/>
    <property type="project" value="UniProtKB-KW"/>
</dbReference>
<evidence type="ECO:0000256" key="3">
    <source>
        <dbReference type="ARBA" id="ARBA00004604"/>
    </source>
</evidence>
<dbReference type="STRING" id="135208.A0A4Z0A4A6"/>
<dbReference type="GO" id="GO:0043139">
    <property type="term" value="F:5'-3' DNA helicase activity"/>
    <property type="evidence" value="ECO:0007669"/>
    <property type="project" value="UniProtKB-EC"/>
</dbReference>
<keyword evidence="11 15" id="KW-0233">DNA recombination</keyword>
<protein>
    <recommendedName>
        <fullName evidence="15">ATP-dependent DNA helicase</fullName>
        <ecNumber evidence="15">5.6.2.3</ecNumber>
    </recommendedName>
</protein>
<dbReference type="InterPro" id="IPR049163">
    <property type="entry name" value="Pif1-like_2B_dom"/>
</dbReference>
<dbReference type="Gene3D" id="3.40.50.300">
    <property type="entry name" value="P-loop containing nucleotide triphosphate hydrolases"/>
    <property type="match status" value="1"/>
</dbReference>
<dbReference type="InterPro" id="IPR051055">
    <property type="entry name" value="PIF1_helicase"/>
</dbReference>
<dbReference type="SMART" id="SM00382">
    <property type="entry name" value="AAA"/>
    <property type="match status" value="1"/>
</dbReference>
<name>A0A4Z0A4A6_9AGAM</name>
<keyword evidence="12 15" id="KW-0234">DNA repair</keyword>
<dbReference type="PANTHER" id="PTHR47642">
    <property type="entry name" value="ATP-DEPENDENT DNA HELICASE"/>
    <property type="match status" value="1"/>
</dbReference>
<comment type="cofactor">
    <cofactor evidence="1 15">
        <name>Mg(2+)</name>
        <dbReference type="ChEBI" id="CHEBI:18420"/>
    </cofactor>
</comment>
<reference evidence="18 19" key="1">
    <citation type="submission" date="2019-02" db="EMBL/GenBank/DDBJ databases">
        <title>Genome sequencing of the rare red list fungi Hericium alpestre (H. flagellum).</title>
        <authorList>
            <person name="Buettner E."/>
            <person name="Kellner H."/>
        </authorList>
    </citation>
    <scope>NUCLEOTIDE SEQUENCE [LARGE SCALE GENOMIC DNA]</scope>
    <source>
        <strain evidence="18 19">DSM 108284</strain>
    </source>
</reference>
<evidence type="ECO:0000256" key="14">
    <source>
        <dbReference type="ARBA" id="ARBA00023242"/>
    </source>
</evidence>
<keyword evidence="6 15" id="KW-0378">Hydrolase</keyword>
<dbReference type="OrthoDB" id="432234at2759"/>
<gene>
    <name evidence="18" type="ORF">EWM64_g2151</name>
</gene>
<comment type="caution">
    <text evidence="18">The sequence shown here is derived from an EMBL/GenBank/DDBJ whole genome shotgun (WGS) entry which is preliminary data.</text>
</comment>
<evidence type="ECO:0000256" key="15">
    <source>
        <dbReference type="RuleBase" id="RU363044"/>
    </source>
</evidence>
<evidence type="ECO:0000256" key="12">
    <source>
        <dbReference type="ARBA" id="ARBA00023204"/>
    </source>
</evidence>
<evidence type="ECO:0000256" key="11">
    <source>
        <dbReference type="ARBA" id="ARBA00023172"/>
    </source>
</evidence>
<dbReference type="AlphaFoldDB" id="A0A4Z0A4A6"/>
<comment type="subcellular location">
    <subcellularLocation>
        <location evidence="2">Mitochondrion</location>
    </subcellularLocation>
    <subcellularLocation>
        <location evidence="3">Nucleus</location>
        <location evidence="3">Nucleolus</location>
    </subcellularLocation>
</comment>
<evidence type="ECO:0000256" key="16">
    <source>
        <dbReference type="SAM" id="MobiDB-lite"/>
    </source>
</evidence>
<dbReference type="FunFam" id="3.40.50.300:FF:001226">
    <property type="entry name" value="ATP-dependent DNA helicase PIF1"/>
    <property type="match status" value="1"/>
</dbReference>
<keyword evidence="14" id="KW-0539">Nucleus</keyword>
<evidence type="ECO:0000256" key="8">
    <source>
        <dbReference type="ARBA" id="ARBA00022840"/>
    </source>
</evidence>
<dbReference type="InterPro" id="IPR003593">
    <property type="entry name" value="AAA+_ATPase"/>
</dbReference>
<dbReference type="InterPro" id="IPR010285">
    <property type="entry name" value="DNA_helicase_pif1-like_DEAD"/>
</dbReference>
<evidence type="ECO:0000256" key="7">
    <source>
        <dbReference type="ARBA" id="ARBA00022806"/>
    </source>
</evidence>
<keyword evidence="5 15" id="KW-0227">DNA damage</keyword>
<keyword evidence="7 15" id="KW-0347">Helicase</keyword>
<evidence type="ECO:0000313" key="19">
    <source>
        <dbReference type="Proteomes" id="UP000298061"/>
    </source>
</evidence>
<organism evidence="18 19">
    <name type="scientific">Hericium alpestre</name>
    <dbReference type="NCBI Taxonomy" id="135208"/>
    <lineage>
        <taxon>Eukaryota</taxon>
        <taxon>Fungi</taxon>
        <taxon>Dikarya</taxon>
        <taxon>Basidiomycota</taxon>
        <taxon>Agaricomycotina</taxon>
        <taxon>Agaricomycetes</taxon>
        <taxon>Russulales</taxon>
        <taxon>Hericiaceae</taxon>
        <taxon>Hericium</taxon>
    </lineage>
</organism>
<dbReference type="PANTHER" id="PTHR47642:SF5">
    <property type="entry name" value="ATP-DEPENDENT DNA HELICASE"/>
    <property type="match status" value="1"/>
</dbReference>
<feature type="domain" description="AAA+ ATPase" evidence="17">
    <location>
        <begin position="23"/>
        <end position="286"/>
    </location>
</feature>
<evidence type="ECO:0000259" key="17">
    <source>
        <dbReference type="SMART" id="SM00382"/>
    </source>
</evidence>
<dbReference type="GO" id="GO:0016887">
    <property type="term" value="F:ATP hydrolysis activity"/>
    <property type="evidence" value="ECO:0007669"/>
    <property type="project" value="RHEA"/>
</dbReference>